<dbReference type="eggNOG" id="ENOG5033000">
    <property type="taxonomic scope" value="Bacteria"/>
</dbReference>
<evidence type="ECO:0000313" key="2">
    <source>
        <dbReference type="Proteomes" id="UP000030300"/>
    </source>
</evidence>
<protein>
    <submittedName>
        <fullName evidence="1">Uncharacterized protein</fullName>
    </submittedName>
</protein>
<dbReference type="KEGG" id="psim:KR76_15005"/>
<name>A0A0A1DM77_NOCSI</name>
<dbReference type="STRING" id="2045.KR76_15005"/>
<sequence>MSGKGGVLAMVGGAVVAIGVTIGAAVALTGGTDLKDVAATCEISEAPEVVTVGDGGDSLTVGDGQAEVANKASTCVLDELDAPDSVRGKVLDTNAAQGRQSDSWDDWEVSWTYHPDRGLHLIVEKA</sequence>
<dbReference type="EMBL" id="CP009896">
    <property type="protein sequence ID" value="AIY17742.1"/>
    <property type="molecule type" value="Genomic_DNA"/>
</dbReference>
<reference evidence="1 2" key="1">
    <citation type="journal article" date="2015" name="Genome Announc.">
        <title>Complete Genome Sequence of Steroid-Transforming Nocardioides simplex VKM Ac-2033D.</title>
        <authorList>
            <person name="Shtratnikova V.Y."/>
            <person name="Schelkunov M.I."/>
            <person name="Pekov Y.A."/>
            <person name="Fokina V.V."/>
            <person name="Logacheva M.D."/>
            <person name="Sokolov S.L."/>
            <person name="Bragin E.Y."/>
            <person name="Ashapkin V.V."/>
            <person name="Donova M.V."/>
        </authorList>
    </citation>
    <scope>NUCLEOTIDE SEQUENCE [LARGE SCALE GENOMIC DNA]</scope>
    <source>
        <strain evidence="1 2">VKM Ac-2033D</strain>
    </source>
</reference>
<accession>A0A0A1DM77</accession>
<dbReference type="Proteomes" id="UP000030300">
    <property type="component" value="Chromosome"/>
</dbReference>
<keyword evidence="2" id="KW-1185">Reference proteome</keyword>
<dbReference type="HOGENOM" id="CLU_1979226_0_0_11"/>
<gene>
    <name evidence="1" type="ORF">KR76_15005</name>
</gene>
<organism evidence="1 2">
    <name type="scientific">Nocardioides simplex</name>
    <name type="common">Arthrobacter simplex</name>
    <dbReference type="NCBI Taxonomy" id="2045"/>
    <lineage>
        <taxon>Bacteria</taxon>
        <taxon>Bacillati</taxon>
        <taxon>Actinomycetota</taxon>
        <taxon>Actinomycetes</taxon>
        <taxon>Propionibacteriales</taxon>
        <taxon>Nocardioidaceae</taxon>
        <taxon>Pimelobacter</taxon>
    </lineage>
</organism>
<dbReference type="AlphaFoldDB" id="A0A0A1DM77"/>
<dbReference type="RefSeq" id="WP_038679384.1">
    <property type="nucleotide sequence ID" value="NZ_BJMC01000009.1"/>
</dbReference>
<dbReference type="OrthoDB" id="3261230at2"/>
<dbReference type="GeneID" id="96610163"/>
<proteinExistence type="predicted"/>
<evidence type="ECO:0000313" key="1">
    <source>
        <dbReference type="EMBL" id="AIY17742.1"/>
    </source>
</evidence>